<evidence type="ECO:0000313" key="3">
    <source>
        <dbReference type="Proteomes" id="UP001434883"/>
    </source>
</evidence>
<evidence type="ECO:0000313" key="2">
    <source>
        <dbReference type="EMBL" id="MEQ2211173.1"/>
    </source>
</evidence>
<protein>
    <submittedName>
        <fullName evidence="2">Uncharacterized protein</fullName>
    </submittedName>
</protein>
<comment type="caution">
    <text evidence="2">The sequence shown here is derived from an EMBL/GenBank/DDBJ whole genome shotgun (WGS) entry which is preliminary data.</text>
</comment>
<name>A0ABV0RSK5_9TELE</name>
<proteinExistence type="predicted"/>
<dbReference type="EMBL" id="JAHRIN010058825">
    <property type="protein sequence ID" value="MEQ2211173.1"/>
    <property type="molecule type" value="Genomic_DNA"/>
</dbReference>
<organism evidence="2 3">
    <name type="scientific">Xenoophorus captivus</name>
    <dbReference type="NCBI Taxonomy" id="1517983"/>
    <lineage>
        <taxon>Eukaryota</taxon>
        <taxon>Metazoa</taxon>
        <taxon>Chordata</taxon>
        <taxon>Craniata</taxon>
        <taxon>Vertebrata</taxon>
        <taxon>Euteleostomi</taxon>
        <taxon>Actinopterygii</taxon>
        <taxon>Neopterygii</taxon>
        <taxon>Teleostei</taxon>
        <taxon>Neoteleostei</taxon>
        <taxon>Acanthomorphata</taxon>
        <taxon>Ovalentaria</taxon>
        <taxon>Atherinomorphae</taxon>
        <taxon>Cyprinodontiformes</taxon>
        <taxon>Goodeidae</taxon>
        <taxon>Xenoophorus</taxon>
    </lineage>
</organism>
<evidence type="ECO:0000256" key="1">
    <source>
        <dbReference type="SAM" id="MobiDB-lite"/>
    </source>
</evidence>
<reference evidence="2 3" key="1">
    <citation type="submission" date="2021-06" db="EMBL/GenBank/DDBJ databases">
        <authorList>
            <person name="Palmer J.M."/>
        </authorList>
    </citation>
    <scope>NUCLEOTIDE SEQUENCE [LARGE SCALE GENOMIC DNA]</scope>
    <source>
        <strain evidence="2 3">XC_2019</strain>
        <tissue evidence="2">Muscle</tissue>
    </source>
</reference>
<dbReference type="Proteomes" id="UP001434883">
    <property type="component" value="Unassembled WGS sequence"/>
</dbReference>
<accession>A0ABV0RSK5</accession>
<sequence length="83" mass="8710">MSGHLVLQCRAPGSQPHPSMQCSAAILPRHGGPRPSMLDEGSRGGRAMPGASMVAIWTTRSRQGSCHTQTTKQCGISLAPLSE</sequence>
<keyword evidence="3" id="KW-1185">Reference proteome</keyword>
<gene>
    <name evidence="2" type="ORF">XENOCAPTIV_029498</name>
</gene>
<feature type="region of interest" description="Disordered" evidence="1">
    <location>
        <begin position="26"/>
        <end position="48"/>
    </location>
</feature>